<evidence type="ECO:0000313" key="8">
    <source>
        <dbReference type="EMBL" id="VYS91317.1"/>
    </source>
</evidence>
<dbReference type="Pfam" id="PF01765">
    <property type="entry name" value="RRF"/>
    <property type="match status" value="1"/>
</dbReference>
<dbReference type="InterPro" id="IPR023584">
    <property type="entry name" value="Ribosome_recyc_fac_dom"/>
</dbReference>
<accession>A0A6N2SD73</accession>
<gene>
    <name evidence="5 8" type="primary">frr</name>
    <name evidence="8" type="ORF">AULFYP135_00883</name>
</gene>
<keyword evidence="3 5" id="KW-0963">Cytoplasm</keyword>
<dbReference type="CDD" id="cd00520">
    <property type="entry name" value="RRF"/>
    <property type="match status" value="1"/>
</dbReference>
<keyword evidence="4 5" id="KW-0648">Protein biosynthesis</keyword>
<organism evidence="8">
    <name type="scientific">uncultured Anaerotruncus sp</name>
    <dbReference type="NCBI Taxonomy" id="905011"/>
    <lineage>
        <taxon>Bacteria</taxon>
        <taxon>Bacillati</taxon>
        <taxon>Bacillota</taxon>
        <taxon>Clostridia</taxon>
        <taxon>Eubacteriales</taxon>
        <taxon>Oscillospiraceae</taxon>
        <taxon>Anaerotruncus</taxon>
        <taxon>environmental samples</taxon>
    </lineage>
</organism>
<evidence type="ECO:0000256" key="2">
    <source>
        <dbReference type="ARBA" id="ARBA00005912"/>
    </source>
</evidence>
<evidence type="ECO:0000256" key="1">
    <source>
        <dbReference type="ARBA" id="ARBA00004496"/>
    </source>
</evidence>
<dbReference type="HAMAP" id="MF_00040">
    <property type="entry name" value="RRF"/>
    <property type="match status" value="1"/>
</dbReference>
<evidence type="ECO:0000256" key="5">
    <source>
        <dbReference type="HAMAP-Rule" id="MF_00040"/>
    </source>
</evidence>
<comment type="function">
    <text evidence="5">Responsible for the release of ribosomes from messenger RNA at the termination of protein biosynthesis. May increase the efficiency of translation by recycling ribosomes from one round of translation to another.</text>
</comment>
<dbReference type="SUPFAM" id="SSF55194">
    <property type="entry name" value="Ribosome recycling factor, RRF"/>
    <property type="match status" value="1"/>
</dbReference>
<reference evidence="8" key="1">
    <citation type="submission" date="2019-11" db="EMBL/GenBank/DDBJ databases">
        <authorList>
            <person name="Feng L."/>
        </authorList>
    </citation>
    <scope>NUCLEOTIDE SEQUENCE</scope>
    <source>
        <strain evidence="8">AundefinedLFYP135</strain>
    </source>
</reference>
<dbReference type="Gene3D" id="3.30.1360.40">
    <property type="match status" value="1"/>
</dbReference>
<feature type="domain" description="Ribosome recycling factor" evidence="7">
    <location>
        <begin position="19"/>
        <end position="182"/>
    </location>
</feature>
<dbReference type="EMBL" id="CACRSL010000003">
    <property type="protein sequence ID" value="VYS91317.1"/>
    <property type="molecule type" value="Genomic_DNA"/>
</dbReference>
<proteinExistence type="inferred from homology"/>
<evidence type="ECO:0000259" key="7">
    <source>
        <dbReference type="Pfam" id="PF01765"/>
    </source>
</evidence>
<dbReference type="AlphaFoldDB" id="A0A6N2SD73"/>
<dbReference type="FunFam" id="1.10.132.20:FF:000001">
    <property type="entry name" value="Ribosome-recycling factor"/>
    <property type="match status" value="1"/>
</dbReference>
<dbReference type="Gene3D" id="1.10.132.20">
    <property type="entry name" value="Ribosome-recycling factor"/>
    <property type="match status" value="1"/>
</dbReference>
<comment type="subcellular location">
    <subcellularLocation>
        <location evidence="1 5">Cytoplasm</location>
    </subcellularLocation>
</comment>
<comment type="similarity">
    <text evidence="2 5">Belongs to the RRF family.</text>
</comment>
<dbReference type="GO" id="GO:0005737">
    <property type="term" value="C:cytoplasm"/>
    <property type="evidence" value="ECO:0007669"/>
    <property type="project" value="UniProtKB-SubCell"/>
</dbReference>
<sequence length="184" mass="20640">MNAMVKPYEEKMNKTLQVLDKEFSGIRAGRANPGLLDQIMVDYYGVPTAIGQMAAISVPEARMLMIQPWDKSTLKAIEKAIQTSDLGINPNNDGSVIRLVFPPLTEERRKDLCKTVSKTAEDAKVAIRAIRRDANDKFKAAKKASEVTEDDLKQLEKEIQDITDRFIKDIDKAAEAKSKEIMEI</sequence>
<keyword evidence="6" id="KW-0175">Coiled coil</keyword>
<dbReference type="FunFam" id="3.30.1360.40:FF:000001">
    <property type="entry name" value="Ribosome-recycling factor"/>
    <property type="match status" value="1"/>
</dbReference>
<evidence type="ECO:0000256" key="6">
    <source>
        <dbReference type="SAM" id="Coils"/>
    </source>
</evidence>
<name>A0A6N2SD73_9FIRM</name>
<dbReference type="PANTHER" id="PTHR20982:SF3">
    <property type="entry name" value="MITOCHONDRIAL RIBOSOME RECYCLING FACTOR PSEUDO 1"/>
    <property type="match status" value="1"/>
</dbReference>
<dbReference type="NCBIfam" id="TIGR00496">
    <property type="entry name" value="frr"/>
    <property type="match status" value="1"/>
</dbReference>
<dbReference type="PANTHER" id="PTHR20982">
    <property type="entry name" value="RIBOSOME RECYCLING FACTOR"/>
    <property type="match status" value="1"/>
</dbReference>
<dbReference type="InterPro" id="IPR036191">
    <property type="entry name" value="RRF_sf"/>
</dbReference>
<evidence type="ECO:0000256" key="3">
    <source>
        <dbReference type="ARBA" id="ARBA00022490"/>
    </source>
</evidence>
<dbReference type="GO" id="GO:0043023">
    <property type="term" value="F:ribosomal large subunit binding"/>
    <property type="evidence" value="ECO:0007669"/>
    <property type="project" value="TreeGrafter"/>
</dbReference>
<dbReference type="GO" id="GO:0006415">
    <property type="term" value="P:translational termination"/>
    <property type="evidence" value="ECO:0007669"/>
    <property type="project" value="UniProtKB-UniRule"/>
</dbReference>
<feature type="coiled-coil region" evidence="6">
    <location>
        <begin position="138"/>
        <end position="165"/>
    </location>
</feature>
<evidence type="ECO:0000256" key="4">
    <source>
        <dbReference type="ARBA" id="ARBA00022917"/>
    </source>
</evidence>
<dbReference type="InterPro" id="IPR002661">
    <property type="entry name" value="Ribosome_recyc_fac"/>
</dbReference>
<protein>
    <recommendedName>
        <fullName evidence="5">Ribosome-recycling factor</fullName>
        <shortName evidence="5">RRF</shortName>
    </recommendedName>
    <alternativeName>
        <fullName evidence="5">Ribosome-releasing factor</fullName>
    </alternativeName>
</protein>